<comment type="caution">
    <text evidence="2">The sequence shown here is derived from an EMBL/GenBank/DDBJ whole genome shotgun (WGS) entry which is preliminary data.</text>
</comment>
<dbReference type="OrthoDB" id="674604at2759"/>
<reference evidence="3" key="1">
    <citation type="journal article" date="2020" name="Stud. Mycol.">
        <title>101 Dothideomycetes genomes: A test case for predicting lifestyles and emergence of pathogens.</title>
        <authorList>
            <person name="Haridas S."/>
            <person name="Albert R."/>
            <person name="Binder M."/>
            <person name="Bloem J."/>
            <person name="LaButti K."/>
            <person name="Salamov A."/>
            <person name="Andreopoulos B."/>
            <person name="Baker S."/>
            <person name="Barry K."/>
            <person name="Bills G."/>
            <person name="Bluhm B."/>
            <person name="Cannon C."/>
            <person name="Castanera R."/>
            <person name="Culley D."/>
            <person name="Daum C."/>
            <person name="Ezra D."/>
            <person name="Gonzalez J."/>
            <person name="Henrissat B."/>
            <person name="Kuo A."/>
            <person name="Liang C."/>
            <person name="Lipzen A."/>
            <person name="Lutzoni F."/>
            <person name="Magnuson J."/>
            <person name="Mondo S."/>
            <person name="Nolan M."/>
            <person name="Ohm R."/>
            <person name="Pangilinan J."/>
            <person name="Park H.-J."/>
            <person name="Ramirez L."/>
            <person name="Alfaro M."/>
            <person name="Sun H."/>
            <person name="Tritt A."/>
            <person name="Yoshinaga Y."/>
            <person name="Zwiers L.-H."/>
            <person name="Turgeon B."/>
            <person name="Goodwin S."/>
            <person name="Spatafora J."/>
            <person name="Crous P."/>
            <person name="Grigoriev I."/>
        </authorList>
    </citation>
    <scope>NUCLEOTIDE SEQUENCE [LARGE SCALE GENOMIC DNA]</scope>
    <source>
        <strain evidence="3">CBS 304.66</strain>
    </source>
</reference>
<dbReference type="Pfam" id="PF06985">
    <property type="entry name" value="HET"/>
    <property type="match status" value="1"/>
</dbReference>
<evidence type="ECO:0000259" key="1">
    <source>
        <dbReference type="Pfam" id="PF06985"/>
    </source>
</evidence>
<evidence type="ECO:0000313" key="3">
    <source>
        <dbReference type="Proteomes" id="UP000800093"/>
    </source>
</evidence>
<organism evidence="2 3">
    <name type="scientific">Lojkania enalia</name>
    <dbReference type="NCBI Taxonomy" id="147567"/>
    <lineage>
        <taxon>Eukaryota</taxon>
        <taxon>Fungi</taxon>
        <taxon>Dikarya</taxon>
        <taxon>Ascomycota</taxon>
        <taxon>Pezizomycotina</taxon>
        <taxon>Dothideomycetes</taxon>
        <taxon>Pleosporomycetidae</taxon>
        <taxon>Pleosporales</taxon>
        <taxon>Pleosporales incertae sedis</taxon>
        <taxon>Lojkania</taxon>
    </lineage>
</organism>
<dbReference type="EMBL" id="ML986632">
    <property type="protein sequence ID" value="KAF2263017.1"/>
    <property type="molecule type" value="Genomic_DNA"/>
</dbReference>
<dbReference type="InterPro" id="IPR010730">
    <property type="entry name" value="HET"/>
</dbReference>
<feature type="domain" description="Heterokaryon incompatibility" evidence="1">
    <location>
        <begin position="25"/>
        <end position="120"/>
    </location>
</feature>
<dbReference type="AlphaFoldDB" id="A0A9P4K5K0"/>
<evidence type="ECO:0000313" key="2">
    <source>
        <dbReference type="EMBL" id="KAF2263017.1"/>
    </source>
</evidence>
<gene>
    <name evidence="2" type="ORF">CC78DRAFT_545259</name>
</gene>
<proteinExistence type="predicted"/>
<protein>
    <recommendedName>
        <fullName evidence="1">Heterokaryon incompatibility domain-containing protein</fullName>
    </recommendedName>
</protein>
<name>A0A9P4K5K0_9PLEO</name>
<sequence>MRLLRRSDTGEFSLTEFPDEAVPPYAILLHTWGAGTEEVTFEDLINCTGKHKPGYEKIRFCGDRAVLNNLEYFWIDTCCINKANYIELSQAINSMYRWYSNATQCYVYLSDVSTTSIASKKKWIEHMLSLFNWRKIVRTLQELLAPSSVEFFFREGIFDVEIPLFYGEGAAIAFKRLRKVIDKREKCIQELRPSNPRDDKKCIK</sequence>
<dbReference type="Proteomes" id="UP000800093">
    <property type="component" value="Unassembled WGS sequence"/>
</dbReference>
<dbReference type="PANTHER" id="PTHR10622">
    <property type="entry name" value="HET DOMAIN-CONTAINING PROTEIN"/>
    <property type="match status" value="1"/>
</dbReference>
<keyword evidence="3" id="KW-1185">Reference proteome</keyword>
<dbReference type="PANTHER" id="PTHR10622:SF10">
    <property type="entry name" value="HET DOMAIN-CONTAINING PROTEIN"/>
    <property type="match status" value="1"/>
</dbReference>
<accession>A0A9P4K5K0</accession>